<evidence type="ECO:0000256" key="1">
    <source>
        <dbReference type="SAM" id="MobiDB-lite"/>
    </source>
</evidence>
<evidence type="ECO:0000313" key="2">
    <source>
        <dbReference type="EMBL" id="KJH49713.1"/>
    </source>
</evidence>
<reference evidence="3" key="2">
    <citation type="journal article" date="2016" name="Sci. Rep.">
        <title>Dictyocaulus viviparus genome, variome and transcriptome elucidate lungworm biology and support future intervention.</title>
        <authorList>
            <person name="McNulty S.N."/>
            <person name="Strube C."/>
            <person name="Rosa B.A."/>
            <person name="Martin J.C."/>
            <person name="Tyagi R."/>
            <person name="Choi Y.J."/>
            <person name="Wang Q."/>
            <person name="Hallsworth Pepin K."/>
            <person name="Zhang X."/>
            <person name="Ozersky P."/>
            <person name="Wilson R.K."/>
            <person name="Sternberg P.W."/>
            <person name="Gasser R.B."/>
            <person name="Mitreva M."/>
        </authorList>
    </citation>
    <scope>NUCLEOTIDE SEQUENCE [LARGE SCALE GENOMIC DNA]</scope>
    <source>
        <strain evidence="3">HannoverDv2000</strain>
    </source>
</reference>
<keyword evidence="3" id="KW-1185">Reference proteome</keyword>
<dbReference type="Proteomes" id="UP000053766">
    <property type="component" value="Unassembled WGS sequence"/>
</dbReference>
<organism evidence="2 3">
    <name type="scientific">Dictyocaulus viviparus</name>
    <name type="common">Bovine lungworm</name>
    <dbReference type="NCBI Taxonomy" id="29172"/>
    <lineage>
        <taxon>Eukaryota</taxon>
        <taxon>Metazoa</taxon>
        <taxon>Ecdysozoa</taxon>
        <taxon>Nematoda</taxon>
        <taxon>Chromadorea</taxon>
        <taxon>Rhabditida</taxon>
        <taxon>Rhabditina</taxon>
        <taxon>Rhabditomorpha</taxon>
        <taxon>Strongyloidea</taxon>
        <taxon>Metastrongylidae</taxon>
        <taxon>Dictyocaulus</taxon>
    </lineage>
</organism>
<accession>A0A0D8XYK8</accession>
<dbReference type="EMBL" id="KN716225">
    <property type="protein sequence ID" value="KJH49713.1"/>
    <property type="molecule type" value="Genomic_DNA"/>
</dbReference>
<evidence type="ECO:0000313" key="3">
    <source>
        <dbReference type="Proteomes" id="UP000053766"/>
    </source>
</evidence>
<dbReference type="AlphaFoldDB" id="A0A0D8XYK8"/>
<gene>
    <name evidence="2" type="ORF">DICVIV_04134</name>
</gene>
<name>A0A0D8XYK8_DICVI</name>
<dbReference type="OrthoDB" id="5876428at2759"/>
<feature type="region of interest" description="Disordered" evidence="1">
    <location>
        <begin position="1"/>
        <end position="38"/>
    </location>
</feature>
<proteinExistence type="predicted"/>
<protein>
    <submittedName>
        <fullName evidence="2">Uncharacterized protein</fullName>
    </submittedName>
</protein>
<reference evidence="2 3" key="1">
    <citation type="submission" date="2013-11" db="EMBL/GenBank/DDBJ databases">
        <title>Draft genome of the bovine lungworm Dictyocaulus viviparus.</title>
        <authorList>
            <person name="Mitreva M."/>
        </authorList>
    </citation>
    <scope>NUCLEOTIDE SEQUENCE [LARGE SCALE GENOMIC DNA]</scope>
    <source>
        <strain evidence="2 3">HannoverDv2000</strain>
    </source>
</reference>
<sequence>MWAGEDSTEGKYKGYSANVDCHSRNRRSTSSSKKTRYAKSEVFSKARDVILERNISEGSHNTMTLGKRPMRMKSADISAAKFQHGGVLVLDSRLKGPVKHALENQPTVSLHTLQFDSKLNEIVDIGSDVEIINDKGMTTTVLTEAEPENEKAAADAKNCSSGKKVSFMSDRSFDRYSIEIRNFDDDDDVARQFQGEPQTKTFFGARKAMENKVPETGSMMPRSI</sequence>